<protein>
    <submittedName>
        <fullName evidence="2">Uncharacterized protein</fullName>
    </submittedName>
</protein>
<dbReference type="Proteomes" id="UP000233387">
    <property type="component" value="Unassembled WGS sequence"/>
</dbReference>
<keyword evidence="3" id="KW-1185">Reference proteome</keyword>
<dbReference type="RefSeq" id="WP_101359645.1">
    <property type="nucleotide sequence ID" value="NZ_NKXO01000048.1"/>
</dbReference>
<evidence type="ECO:0000256" key="1">
    <source>
        <dbReference type="SAM" id="Phobius"/>
    </source>
</evidence>
<keyword evidence="1" id="KW-0812">Transmembrane</keyword>
<organism evidence="2 3">
    <name type="scientific">Raineya orbicola</name>
    <dbReference type="NCBI Taxonomy" id="2016530"/>
    <lineage>
        <taxon>Bacteria</taxon>
        <taxon>Pseudomonadati</taxon>
        <taxon>Bacteroidota</taxon>
        <taxon>Cytophagia</taxon>
        <taxon>Cytophagales</taxon>
        <taxon>Raineyaceae</taxon>
        <taxon>Raineya</taxon>
    </lineage>
</organism>
<dbReference type="EMBL" id="NKXO01000048">
    <property type="protein sequence ID" value="PKQ66432.1"/>
    <property type="molecule type" value="Genomic_DNA"/>
</dbReference>
<feature type="transmembrane region" description="Helical" evidence="1">
    <location>
        <begin position="56"/>
        <end position="79"/>
    </location>
</feature>
<comment type="caution">
    <text evidence="2">The sequence shown here is derived from an EMBL/GenBank/DDBJ whole genome shotgun (WGS) entry which is preliminary data.</text>
</comment>
<keyword evidence="1" id="KW-1133">Transmembrane helix</keyword>
<name>A0A2N3I7Y0_9BACT</name>
<gene>
    <name evidence="2" type="ORF">Rain11_2383</name>
</gene>
<dbReference type="AlphaFoldDB" id="A0A2N3I7Y0"/>
<keyword evidence="1" id="KW-0472">Membrane</keyword>
<evidence type="ECO:0000313" key="2">
    <source>
        <dbReference type="EMBL" id="PKQ66432.1"/>
    </source>
</evidence>
<reference evidence="2 3" key="1">
    <citation type="submission" date="2017-06" db="EMBL/GenBank/DDBJ databases">
        <title>Raineya orbicola gen. nov., sp. nov. a slightly thermophilic bacterium of the phylum Bacteroidetes and the description of Raineyaceae fam. nov.</title>
        <authorList>
            <person name="Albuquerque L."/>
            <person name="Polonia A.R.M."/>
            <person name="Barroso C."/>
            <person name="Froufe H.J.C."/>
            <person name="Lage O."/>
            <person name="Lobo-Da-Cunha A."/>
            <person name="Egas C."/>
            <person name="Da Costa M.S."/>
        </authorList>
    </citation>
    <scope>NUCLEOTIDE SEQUENCE [LARGE SCALE GENOMIC DNA]</scope>
    <source>
        <strain evidence="2 3">SPSPC-11</strain>
    </source>
</reference>
<evidence type="ECO:0000313" key="3">
    <source>
        <dbReference type="Proteomes" id="UP000233387"/>
    </source>
</evidence>
<accession>A0A2N3I7Y0</accession>
<proteinExistence type="predicted"/>
<sequence>MAKSCKSKPQPRACKAMFKKMQERGVYDKSKAGLKGTPKKTKAKKGLSGTENLNGVASGVLIGAGVGLVFLGVGAYFGYRYLKNKEIDGIISDQEKANNARLVEADKTKAKENLKKLNYLQLRNLRKTLKEMQEGKITAERLTDKQKKYFETAQIPLSV</sequence>